<feature type="compositionally biased region" description="Basic and acidic residues" evidence="1">
    <location>
        <begin position="1"/>
        <end position="11"/>
    </location>
</feature>
<dbReference type="Proteomes" id="UP001595729">
    <property type="component" value="Unassembled WGS sequence"/>
</dbReference>
<sequence>AVPRKCADHPGRGSPFHSLGGTTHHPELRSASMGGAVIQCGDFEGEDKSGSPIPAVLAEAYVRAFGRPPRGKVGAGLARLLGRGTEGAEAQVERAILSVKYDEEGEIPPEVAELLLPHLMHYQQALLQQLGIEDDVERISEHRGGGAGAKYGGKPDPGWHLYCLHDLVKACHKSSKERTPIQVLW</sequence>
<name>A0ABV7W2M5_9BURK</name>
<feature type="region of interest" description="Disordered" evidence="1">
    <location>
        <begin position="1"/>
        <end position="28"/>
    </location>
</feature>
<reference evidence="3" key="1">
    <citation type="journal article" date="2019" name="Int. J. Syst. Evol. Microbiol.">
        <title>The Global Catalogue of Microorganisms (GCM) 10K type strain sequencing project: providing services to taxonomists for standard genome sequencing and annotation.</title>
        <authorList>
            <consortium name="The Broad Institute Genomics Platform"/>
            <consortium name="The Broad Institute Genome Sequencing Center for Infectious Disease"/>
            <person name="Wu L."/>
            <person name="Ma J."/>
        </authorList>
    </citation>
    <scope>NUCLEOTIDE SEQUENCE [LARGE SCALE GENOMIC DNA]</scope>
    <source>
        <strain evidence="3">KCTC 42501</strain>
    </source>
</reference>
<gene>
    <name evidence="2" type="ORF">ACFOPI_09140</name>
</gene>
<feature type="non-terminal residue" evidence="2">
    <location>
        <position position="1"/>
    </location>
</feature>
<protein>
    <submittedName>
        <fullName evidence="2">Uncharacterized protein</fullName>
    </submittedName>
</protein>
<keyword evidence="3" id="KW-1185">Reference proteome</keyword>
<organism evidence="2 3">
    <name type="scientific">Hydrogenophaga luteola</name>
    <dbReference type="NCBI Taxonomy" id="1591122"/>
    <lineage>
        <taxon>Bacteria</taxon>
        <taxon>Pseudomonadati</taxon>
        <taxon>Pseudomonadota</taxon>
        <taxon>Betaproteobacteria</taxon>
        <taxon>Burkholderiales</taxon>
        <taxon>Comamonadaceae</taxon>
        <taxon>Hydrogenophaga</taxon>
    </lineage>
</organism>
<proteinExistence type="predicted"/>
<comment type="caution">
    <text evidence="2">The sequence shown here is derived from an EMBL/GenBank/DDBJ whole genome shotgun (WGS) entry which is preliminary data.</text>
</comment>
<accession>A0ABV7W2M5</accession>
<evidence type="ECO:0000256" key="1">
    <source>
        <dbReference type="SAM" id="MobiDB-lite"/>
    </source>
</evidence>
<evidence type="ECO:0000313" key="3">
    <source>
        <dbReference type="Proteomes" id="UP001595729"/>
    </source>
</evidence>
<evidence type="ECO:0000313" key="2">
    <source>
        <dbReference type="EMBL" id="MFC3683755.1"/>
    </source>
</evidence>
<dbReference type="EMBL" id="JBHRXX010000003">
    <property type="protein sequence ID" value="MFC3683755.1"/>
    <property type="molecule type" value="Genomic_DNA"/>
</dbReference>